<evidence type="ECO:0000256" key="5">
    <source>
        <dbReference type="ARBA" id="ARBA00023004"/>
    </source>
</evidence>
<dbReference type="OrthoDB" id="581608at2"/>
<dbReference type="Proteomes" id="UP000184501">
    <property type="component" value="Unassembled WGS sequence"/>
</dbReference>
<dbReference type="InterPro" id="IPR051323">
    <property type="entry name" value="AtsK-like"/>
</dbReference>
<keyword evidence="5" id="KW-0408">Iron</keyword>
<comment type="similarity">
    <text evidence="1">Belongs to the TfdA dioxygenase family.</text>
</comment>
<dbReference type="InterPro" id="IPR003819">
    <property type="entry name" value="TauD/TfdA-like"/>
</dbReference>
<organism evidence="7 8">
    <name type="scientific">Streptoalloteichus hindustanus</name>
    <dbReference type="NCBI Taxonomy" id="2017"/>
    <lineage>
        <taxon>Bacteria</taxon>
        <taxon>Bacillati</taxon>
        <taxon>Actinomycetota</taxon>
        <taxon>Actinomycetes</taxon>
        <taxon>Pseudonocardiales</taxon>
        <taxon>Pseudonocardiaceae</taxon>
        <taxon>Streptoalloteichus</taxon>
    </lineage>
</organism>
<gene>
    <name evidence="7" type="ORF">SAMN05444320_1135</name>
</gene>
<feature type="domain" description="TauD/TfdA-like" evidence="6">
    <location>
        <begin position="12"/>
        <end position="277"/>
    </location>
</feature>
<evidence type="ECO:0000313" key="8">
    <source>
        <dbReference type="Proteomes" id="UP000184501"/>
    </source>
</evidence>
<dbReference type="RefSeq" id="WP_073489014.1">
    <property type="nucleotide sequence ID" value="NZ_FQVN01000013.1"/>
</dbReference>
<sequence>MTTTVENRTVFEPLTVAIGARAHDVDLSQPLTPALVAEIRAALLEHKVLVFPNQNLTPDSHVAFGRSLGELTASHPVVPGMDDQHPEIYVLDSTDGGKAPVWHTDVTFMKRPPLGSVLRAVSLPTVGGDTCWTDLEAAYLTLSEPLRRLADQLQAVHDGRKDFQEYLDNRLGGEGNTWDGDRIRTLDPVVHPVVRVHPETGRKSLFVNPGFTTTILGLSEVESRALLDIFFVAIGRPEHSVRHRWTQGDVVVWDNRSTAHYAVDDYGHFQRVMHRITIRGDEPFGPTP</sequence>
<dbReference type="GO" id="GO:0016706">
    <property type="term" value="F:2-oxoglutarate-dependent dioxygenase activity"/>
    <property type="evidence" value="ECO:0007669"/>
    <property type="project" value="TreeGrafter"/>
</dbReference>
<name>A0A1M5M632_STRHI</name>
<keyword evidence="2" id="KW-0479">Metal-binding</keyword>
<dbReference type="SUPFAM" id="SSF51197">
    <property type="entry name" value="Clavaminate synthase-like"/>
    <property type="match status" value="1"/>
</dbReference>
<accession>A0A1M5M632</accession>
<keyword evidence="3 7" id="KW-0223">Dioxygenase</keyword>
<dbReference type="EMBL" id="FQVN01000013">
    <property type="protein sequence ID" value="SHG72716.1"/>
    <property type="molecule type" value="Genomic_DNA"/>
</dbReference>
<evidence type="ECO:0000256" key="4">
    <source>
        <dbReference type="ARBA" id="ARBA00023002"/>
    </source>
</evidence>
<evidence type="ECO:0000256" key="2">
    <source>
        <dbReference type="ARBA" id="ARBA00022723"/>
    </source>
</evidence>
<dbReference type="STRING" id="2017.SAMN05444320_1135"/>
<dbReference type="PANTHER" id="PTHR30468">
    <property type="entry name" value="ALPHA-KETOGLUTARATE-DEPENDENT SULFONATE DIOXYGENASE"/>
    <property type="match status" value="1"/>
</dbReference>
<dbReference type="GO" id="GO:0046872">
    <property type="term" value="F:metal ion binding"/>
    <property type="evidence" value="ECO:0007669"/>
    <property type="project" value="UniProtKB-KW"/>
</dbReference>
<dbReference type="InterPro" id="IPR042098">
    <property type="entry name" value="TauD-like_sf"/>
</dbReference>
<keyword evidence="4" id="KW-0560">Oxidoreductase</keyword>
<dbReference type="Gene3D" id="3.60.130.10">
    <property type="entry name" value="Clavaminate synthase-like"/>
    <property type="match status" value="1"/>
</dbReference>
<evidence type="ECO:0000313" key="7">
    <source>
        <dbReference type="EMBL" id="SHG72716.1"/>
    </source>
</evidence>
<dbReference type="GO" id="GO:0005737">
    <property type="term" value="C:cytoplasm"/>
    <property type="evidence" value="ECO:0007669"/>
    <property type="project" value="TreeGrafter"/>
</dbReference>
<proteinExistence type="inferred from homology"/>
<reference evidence="7 8" key="1">
    <citation type="submission" date="2016-11" db="EMBL/GenBank/DDBJ databases">
        <authorList>
            <person name="Jaros S."/>
            <person name="Januszkiewicz K."/>
            <person name="Wedrychowicz H."/>
        </authorList>
    </citation>
    <scope>NUCLEOTIDE SEQUENCE [LARGE SCALE GENOMIC DNA]</scope>
    <source>
        <strain evidence="7 8">DSM 44523</strain>
    </source>
</reference>
<dbReference type="AlphaFoldDB" id="A0A1M5M632"/>
<dbReference type="Pfam" id="PF02668">
    <property type="entry name" value="TauD"/>
    <property type="match status" value="1"/>
</dbReference>
<keyword evidence="8" id="KW-1185">Reference proteome</keyword>
<dbReference type="PANTHER" id="PTHR30468:SF1">
    <property type="entry name" value="ALPHA-KETOGLUTARATE-DEPENDENT SULFONATE DIOXYGENASE"/>
    <property type="match status" value="1"/>
</dbReference>
<evidence type="ECO:0000259" key="6">
    <source>
        <dbReference type="Pfam" id="PF02668"/>
    </source>
</evidence>
<protein>
    <submittedName>
        <fullName evidence="7">Taurine dioxygenase</fullName>
    </submittedName>
</protein>
<evidence type="ECO:0000256" key="1">
    <source>
        <dbReference type="ARBA" id="ARBA00005896"/>
    </source>
</evidence>
<evidence type="ECO:0000256" key="3">
    <source>
        <dbReference type="ARBA" id="ARBA00022964"/>
    </source>
</evidence>